<dbReference type="AlphaFoldDB" id="A0AAV4XFY3"/>
<sequence>MIMEEVQQKKEASITKYKKLPPFHLDSRIPFLLRDNSNFRNFFLIKCYVTHLFFSHFNLNLQNCRTFKAVKITFKKCLQLRFTQPALIELSN</sequence>
<dbReference type="Proteomes" id="UP001054945">
    <property type="component" value="Unassembled WGS sequence"/>
</dbReference>
<evidence type="ECO:0000313" key="2">
    <source>
        <dbReference type="Proteomes" id="UP001054945"/>
    </source>
</evidence>
<accession>A0AAV4XFY3</accession>
<evidence type="ECO:0000313" key="1">
    <source>
        <dbReference type="EMBL" id="GIY93542.1"/>
    </source>
</evidence>
<proteinExistence type="predicted"/>
<organism evidence="1 2">
    <name type="scientific">Caerostris extrusa</name>
    <name type="common">Bark spider</name>
    <name type="synonym">Caerostris bankana</name>
    <dbReference type="NCBI Taxonomy" id="172846"/>
    <lineage>
        <taxon>Eukaryota</taxon>
        <taxon>Metazoa</taxon>
        <taxon>Ecdysozoa</taxon>
        <taxon>Arthropoda</taxon>
        <taxon>Chelicerata</taxon>
        <taxon>Arachnida</taxon>
        <taxon>Araneae</taxon>
        <taxon>Araneomorphae</taxon>
        <taxon>Entelegynae</taxon>
        <taxon>Araneoidea</taxon>
        <taxon>Araneidae</taxon>
        <taxon>Caerostris</taxon>
    </lineage>
</organism>
<protein>
    <submittedName>
        <fullName evidence="1">Uncharacterized protein</fullName>
    </submittedName>
</protein>
<keyword evidence="2" id="KW-1185">Reference proteome</keyword>
<reference evidence="1 2" key="1">
    <citation type="submission" date="2021-06" db="EMBL/GenBank/DDBJ databases">
        <title>Caerostris extrusa draft genome.</title>
        <authorList>
            <person name="Kono N."/>
            <person name="Arakawa K."/>
        </authorList>
    </citation>
    <scope>NUCLEOTIDE SEQUENCE [LARGE SCALE GENOMIC DNA]</scope>
</reference>
<dbReference type="EMBL" id="BPLR01000278">
    <property type="protein sequence ID" value="GIY93542.1"/>
    <property type="molecule type" value="Genomic_DNA"/>
</dbReference>
<name>A0AAV4XFY3_CAEEX</name>
<gene>
    <name evidence="1" type="ORF">CEXT_372331</name>
</gene>
<comment type="caution">
    <text evidence="1">The sequence shown here is derived from an EMBL/GenBank/DDBJ whole genome shotgun (WGS) entry which is preliminary data.</text>
</comment>